<keyword evidence="3" id="KW-1185">Reference proteome</keyword>
<gene>
    <name evidence="2" type="ORF">ABW02_08965</name>
</gene>
<keyword evidence="1" id="KW-0812">Transmembrane</keyword>
<dbReference type="InterPro" id="IPR035167">
    <property type="entry name" value="DUF5316"/>
</dbReference>
<name>A0A0J1IL23_NIACI</name>
<feature type="transmembrane region" description="Helical" evidence="1">
    <location>
        <begin position="47"/>
        <end position="68"/>
    </location>
</feature>
<dbReference type="PATRIC" id="fig|1397.4.peg.5047"/>
<evidence type="ECO:0000313" key="2">
    <source>
        <dbReference type="EMBL" id="KLV26676.1"/>
    </source>
</evidence>
<dbReference type="RefSeq" id="WP_047941651.1">
    <property type="nucleotide sequence ID" value="NZ_JAMAUJ010000004.1"/>
</dbReference>
<dbReference type="AlphaFoldDB" id="A0A0J1IL23"/>
<dbReference type="OrthoDB" id="2940255at2"/>
<evidence type="ECO:0000313" key="3">
    <source>
        <dbReference type="Proteomes" id="UP000036045"/>
    </source>
</evidence>
<accession>A0A0J1IL23</accession>
<feature type="transmembrane region" description="Helical" evidence="1">
    <location>
        <begin position="6"/>
        <end position="26"/>
    </location>
</feature>
<organism evidence="2 3">
    <name type="scientific">Niallia circulans</name>
    <name type="common">Bacillus circulans</name>
    <dbReference type="NCBI Taxonomy" id="1397"/>
    <lineage>
        <taxon>Bacteria</taxon>
        <taxon>Bacillati</taxon>
        <taxon>Bacillota</taxon>
        <taxon>Bacilli</taxon>
        <taxon>Bacillales</taxon>
        <taxon>Bacillaceae</taxon>
        <taxon>Niallia</taxon>
    </lineage>
</organism>
<protein>
    <submittedName>
        <fullName evidence="2">Uncharacterized protein</fullName>
    </submittedName>
</protein>
<keyword evidence="1" id="KW-0472">Membrane</keyword>
<dbReference type="EMBL" id="LDPH01000007">
    <property type="protein sequence ID" value="KLV26676.1"/>
    <property type="molecule type" value="Genomic_DNA"/>
</dbReference>
<reference evidence="2 3" key="1">
    <citation type="submission" date="2015-05" db="EMBL/GenBank/DDBJ databases">
        <title>Whole genome sequence and identification of bacterial endophytes from Costus igneus.</title>
        <authorList>
            <person name="Lee Y.P."/>
            <person name="Gan H.M."/>
            <person name="Eng W."/>
            <person name="Wheatley M.S."/>
            <person name="Caraballo A."/>
            <person name="Polter S."/>
            <person name="Savka M.A."/>
            <person name="Hudson A.O."/>
        </authorList>
    </citation>
    <scope>NUCLEOTIDE SEQUENCE [LARGE SCALE GENOMIC DNA]</scope>
    <source>
        <strain evidence="2 3">RIT379</strain>
    </source>
</reference>
<proteinExistence type="predicted"/>
<dbReference type="Pfam" id="PF17247">
    <property type="entry name" value="DUF5316"/>
    <property type="match status" value="1"/>
</dbReference>
<comment type="caution">
    <text evidence="2">The sequence shown here is derived from an EMBL/GenBank/DDBJ whole genome shotgun (WGS) entry which is preliminary data.</text>
</comment>
<keyword evidence="1" id="KW-1133">Transmembrane helix</keyword>
<evidence type="ECO:0000256" key="1">
    <source>
        <dbReference type="SAM" id="Phobius"/>
    </source>
</evidence>
<dbReference type="Proteomes" id="UP000036045">
    <property type="component" value="Unassembled WGS sequence"/>
</dbReference>
<sequence>MFMFFFIIGIISIFIAVTMVGAWPDGRQHRNHHFTETEQDRTLNAKISIIAFLIGGVSLAIAGIINYFTN</sequence>